<dbReference type="InterPro" id="IPR005182">
    <property type="entry name" value="YdbS-like_PH"/>
</dbReference>
<dbReference type="RefSeq" id="WP_381431849.1">
    <property type="nucleotide sequence ID" value="NZ_JBHSNO010000005.1"/>
</dbReference>
<feature type="transmembrane region" description="Helical" evidence="1">
    <location>
        <begin position="44"/>
        <end position="65"/>
    </location>
</feature>
<dbReference type="PANTHER" id="PTHR34473">
    <property type="entry name" value="UPF0699 TRANSMEMBRANE PROTEIN YDBS"/>
    <property type="match status" value="1"/>
</dbReference>
<protein>
    <submittedName>
        <fullName evidence="3">PH domain-containing protein</fullName>
    </submittedName>
</protein>
<name>A0ABW0TIB4_9BACL</name>
<evidence type="ECO:0000313" key="3">
    <source>
        <dbReference type="EMBL" id="MFC5588503.1"/>
    </source>
</evidence>
<feature type="transmembrane region" description="Helical" evidence="1">
    <location>
        <begin position="12"/>
        <end position="32"/>
    </location>
</feature>
<feature type="transmembrane region" description="Helical" evidence="1">
    <location>
        <begin position="184"/>
        <end position="206"/>
    </location>
</feature>
<evidence type="ECO:0000259" key="2">
    <source>
        <dbReference type="Pfam" id="PF03703"/>
    </source>
</evidence>
<accession>A0ABW0TIB4</accession>
<feature type="domain" description="YdbS-like PH" evidence="2">
    <location>
        <begin position="263"/>
        <end position="312"/>
    </location>
</feature>
<feature type="transmembrane region" description="Helical" evidence="1">
    <location>
        <begin position="359"/>
        <end position="378"/>
    </location>
</feature>
<feature type="transmembrane region" description="Helical" evidence="1">
    <location>
        <begin position="390"/>
        <end position="408"/>
    </location>
</feature>
<feature type="transmembrane region" description="Helical" evidence="1">
    <location>
        <begin position="226"/>
        <end position="249"/>
    </location>
</feature>
<sequence>MTKKRRYSPLVMLFEFGKLGKNSFFFVVFLYVIKADSTSLFITYGRIIFLLVFVLTVFSIIYQWFTHQYELDDKSFHLYKGLFNKSERIIPFSKIQNINRRAPLFHRIFNMTSIHFETGMIGDNAAVTFKVISQKEAERIETFLKSATKHNEVYPNDGFDEPPVEVGHHAPNRIIHFQSTRKDIFKASFTSLSFLILIPFIGSFYFKTNEIFDVRHTAEGLFERMISTSWAVTITVIVLTIASVAFGIVKTFLKYGNYEISSDSDYIYISKGVIDETAFSISKERVQAIEIEQSLLRRWFGLAGVKLTSLGSLSSGEHKLEVNTLYPFLPVHKAYAMIADILPSYAITKEMTRLPKKVFWLRMLWPSWFWLIVTGFLLYFKPTILKLEQAWLILSVVLLFWILGVRWLDFLHTRYRMNKHFMQFKKGVLKTSLFISKREKVIEVNVTRNLVQKRLGLASIRTINRGKPIRHAGVDDVPIEFANAFVKWYKDRENEVTVE</sequence>
<proteinExistence type="predicted"/>
<dbReference type="PANTHER" id="PTHR34473:SF2">
    <property type="entry name" value="UPF0699 TRANSMEMBRANE PROTEIN YDBT"/>
    <property type="match status" value="1"/>
</dbReference>
<keyword evidence="1" id="KW-1133">Transmembrane helix</keyword>
<organism evidence="3 4">
    <name type="scientific">Sporosarcina soli</name>
    <dbReference type="NCBI Taxonomy" id="334736"/>
    <lineage>
        <taxon>Bacteria</taxon>
        <taxon>Bacillati</taxon>
        <taxon>Bacillota</taxon>
        <taxon>Bacilli</taxon>
        <taxon>Bacillales</taxon>
        <taxon>Caryophanaceae</taxon>
        <taxon>Sporosarcina</taxon>
    </lineage>
</organism>
<keyword evidence="1" id="KW-0472">Membrane</keyword>
<gene>
    <name evidence="3" type="ORF">ACFPRA_06375</name>
</gene>
<dbReference type="EMBL" id="JBHSNO010000005">
    <property type="protein sequence ID" value="MFC5588503.1"/>
    <property type="molecule type" value="Genomic_DNA"/>
</dbReference>
<comment type="caution">
    <text evidence="3">The sequence shown here is derived from an EMBL/GenBank/DDBJ whole genome shotgun (WGS) entry which is preliminary data.</text>
</comment>
<evidence type="ECO:0000313" key="4">
    <source>
        <dbReference type="Proteomes" id="UP001596109"/>
    </source>
</evidence>
<evidence type="ECO:0000256" key="1">
    <source>
        <dbReference type="SAM" id="Phobius"/>
    </source>
</evidence>
<reference evidence="4" key="1">
    <citation type="journal article" date="2019" name="Int. J. Syst. Evol. Microbiol.">
        <title>The Global Catalogue of Microorganisms (GCM) 10K type strain sequencing project: providing services to taxonomists for standard genome sequencing and annotation.</title>
        <authorList>
            <consortium name="The Broad Institute Genomics Platform"/>
            <consortium name="The Broad Institute Genome Sequencing Center for Infectious Disease"/>
            <person name="Wu L."/>
            <person name="Ma J."/>
        </authorList>
    </citation>
    <scope>NUCLEOTIDE SEQUENCE [LARGE SCALE GENOMIC DNA]</scope>
    <source>
        <strain evidence="4">CGMCC 4.1434</strain>
    </source>
</reference>
<dbReference type="PIRSF" id="PIRSF026631">
    <property type="entry name" value="UCP026631"/>
    <property type="match status" value="1"/>
</dbReference>
<keyword evidence="4" id="KW-1185">Reference proteome</keyword>
<dbReference type="InterPro" id="IPR014529">
    <property type="entry name" value="UCP026631"/>
</dbReference>
<dbReference type="Proteomes" id="UP001596109">
    <property type="component" value="Unassembled WGS sequence"/>
</dbReference>
<keyword evidence="1" id="KW-0812">Transmembrane</keyword>
<feature type="domain" description="YdbS-like PH" evidence="2">
    <location>
        <begin position="412"/>
        <end position="488"/>
    </location>
</feature>
<feature type="domain" description="YdbS-like PH" evidence="2">
    <location>
        <begin position="64"/>
        <end position="143"/>
    </location>
</feature>
<dbReference type="Pfam" id="PF03703">
    <property type="entry name" value="bPH_2"/>
    <property type="match status" value="3"/>
</dbReference>